<dbReference type="RefSeq" id="WP_058581289.1">
    <property type="nucleotide sequence ID" value="NZ_LOPU01000018.1"/>
</dbReference>
<keyword evidence="1" id="KW-0472">Membrane</keyword>
<dbReference type="AlphaFoldDB" id="A0A0W1R9C7"/>
<feature type="transmembrane region" description="Helical" evidence="1">
    <location>
        <begin position="34"/>
        <end position="54"/>
    </location>
</feature>
<comment type="caution">
    <text evidence="2">The sequence shown here is derived from an EMBL/GenBank/DDBJ whole genome shotgun (WGS) entry which is preliminary data.</text>
</comment>
<keyword evidence="3" id="KW-1185">Reference proteome</keyword>
<feature type="transmembrane region" description="Helical" evidence="1">
    <location>
        <begin position="93"/>
        <end position="114"/>
    </location>
</feature>
<dbReference type="OrthoDB" id="270220at2157"/>
<dbReference type="STRING" id="1514971.AUR64_09940"/>
<proteinExistence type="predicted"/>
<keyword evidence="1" id="KW-1133">Transmembrane helix</keyword>
<evidence type="ECO:0000313" key="2">
    <source>
        <dbReference type="EMBL" id="KTG09934.1"/>
    </source>
</evidence>
<feature type="transmembrane region" description="Helical" evidence="1">
    <location>
        <begin position="60"/>
        <end position="81"/>
    </location>
</feature>
<keyword evidence="1" id="KW-0812">Transmembrane</keyword>
<organism evidence="2 3">
    <name type="scientific">Haloprofundus marisrubri</name>
    <dbReference type="NCBI Taxonomy" id="1514971"/>
    <lineage>
        <taxon>Archaea</taxon>
        <taxon>Methanobacteriati</taxon>
        <taxon>Methanobacteriota</taxon>
        <taxon>Stenosarchaea group</taxon>
        <taxon>Halobacteria</taxon>
        <taxon>Halobacteriales</taxon>
        <taxon>Haloferacaceae</taxon>
        <taxon>Haloprofundus</taxon>
    </lineage>
</organism>
<reference evidence="2 3" key="1">
    <citation type="submission" date="2015-12" db="EMBL/GenBank/DDBJ databases">
        <title>Haloprofundus marisrubri gen. nov., sp. nov., an extremely halophilic archaeon isolated from the Discovery deep brine-seawater interface in the Red Sea.</title>
        <authorList>
            <person name="Zhang G."/>
            <person name="Stingl U."/>
            <person name="Rashid M."/>
        </authorList>
    </citation>
    <scope>NUCLEOTIDE SEQUENCE [LARGE SCALE GENOMIC DNA]</scope>
    <source>
        <strain evidence="2 3">SB9</strain>
    </source>
</reference>
<accession>A0A0W1R9C7</accession>
<name>A0A0W1R9C7_9EURY</name>
<sequence>MDNGNSNAGSGSTPAARSGVSGLASRLSLSTDQLRFVGIGVATGLLVALAAYGFNRTQMVAAVPSMLPFVAGLLGGAYVHLLSEDLAESVRAFIVALVVSTACYVVAAMAPLWILSYDPVTRDLLIQSILREEIARLVFTSLIPQLFIGYLGAVVVDGTFWS</sequence>
<dbReference type="Proteomes" id="UP000054387">
    <property type="component" value="Unassembled WGS sequence"/>
</dbReference>
<evidence type="ECO:0000313" key="3">
    <source>
        <dbReference type="Proteomes" id="UP000054387"/>
    </source>
</evidence>
<feature type="transmembrane region" description="Helical" evidence="1">
    <location>
        <begin position="134"/>
        <end position="156"/>
    </location>
</feature>
<gene>
    <name evidence="2" type="ORF">AUR64_09940</name>
</gene>
<evidence type="ECO:0000256" key="1">
    <source>
        <dbReference type="SAM" id="Phobius"/>
    </source>
</evidence>
<dbReference type="EMBL" id="LOPU01000018">
    <property type="protein sequence ID" value="KTG09934.1"/>
    <property type="molecule type" value="Genomic_DNA"/>
</dbReference>
<protein>
    <submittedName>
        <fullName evidence="2">Uncharacterized protein</fullName>
    </submittedName>
</protein>